<keyword evidence="4" id="KW-1185">Reference proteome</keyword>
<feature type="region of interest" description="Disordered" evidence="1">
    <location>
        <begin position="1"/>
        <end position="21"/>
    </location>
</feature>
<keyword evidence="2" id="KW-0472">Membrane</keyword>
<accession>A0ABY5YIZ2</accession>
<evidence type="ECO:0000256" key="2">
    <source>
        <dbReference type="SAM" id="Phobius"/>
    </source>
</evidence>
<dbReference type="RefSeq" id="WP_260561348.1">
    <property type="nucleotide sequence ID" value="NZ_BAABEC010000175.1"/>
</dbReference>
<feature type="transmembrane region" description="Helical" evidence="2">
    <location>
        <begin position="29"/>
        <end position="50"/>
    </location>
</feature>
<gene>
    <name evidence="3" type="ORF">N0D28_05380</name>
</gene>
<evidence type="ECO:0000313" key="4">
    <source>
        <dbReference type="Proteomes" id="UP001060261"/>
    </source>
</evidence>
<evidence type="ECO:0008006" key="5">
    <source>
        <dbReference type="Google" id="ProtNLM"/>
    </source>
</evidence>
<sequence>MRQDRRPDDHPSDTGRQHLQRGPLPGLTAWLLVKLSGALLTGLLLSAALAGGAAGPPLPRAAALSAPANLTQPVRELQLAATPDGSLVLAALSDSGEFFSGRGWFTGRNLTAWSYGSGAWQQLGGVLNYDVPRPASTLNLALDEQGQPLLVWNENYGDNDVVVMRAFLGGAWTNWHIRYLGDDLPYAARTRAVAMHSGEPQIAWGEYLRKPYGSRLTVRNWDGKTSWVRSPAFNDINAFSRTPALVLNAEGQPTVAWLQGEVLGSNVYASRWTGTGWQALGASLNRHPNSYVASTQMVMDNRGHPSVAWLEDLGGQDTLYASHWNGQQWQALGGPVNQHFASAPSLALSPDGHPVLAWVEERGGLGQIRLARWTGAAWQDFGVQNLSARKDARSPTVAVKPDGTLALAWREDVNGIYQVQVRQFGP</sequence>
<reference evidence="3" key="1">
    <citation type="submission" date="2022-09" db="EMBL/GenBank/DDBJ databases">
        <title>genome sequence of Deinococcus rubellus.</title>
        <authorList>
            <person name="Srinivasan S."/>
        </authorList>
    </citation>
    <scope>NUCLEOTIDE SEQUENCE</scope>
    <source>
        <strain evidence="3">Ant6</strain>
    </source>
</reference>
<feature type="compositionally biased region" description="Basic and acidic residues" evidence="1">
    <location>
        <begin position="1"/>
        <end position="16"/>
    </location>
</feature>
<name>A0ABY5YIZ2_9DEIO</name>
<keyword evidence="2" id="KW-1133">Transmembrane helix</keyword>
<evidence type="ECO:0000256" key="1">
    <source>
        <dbReference type="SAM" id="MobiDB-lite"/>
    </source>
</evidence>
<keyword evidence="2" id="KW-0812">Transmembrane</keyword>
<dbReference type="EMBL" id="CP104213">
    <property type="protein sequence ID" value="UWX65090.1"/>
    <property type="molecule type" value="Genomic_DNA"/>
</dbReference>
<protein>
    <recommendedName>
        <fullName evidence="5">Exo-alpha-sialidase</fullName>
    </recommendedName>
</protein>
<dbReference type="Proteomes" id="UP001060261">
    <property type="component" value="Chromosome"/>
</dbReference>
<proteinExistence type="predicted"/>
<organism evidence="3 4">
    <name type="scientific">Deinococcus rubellus</name>
    <dbReference type="NCBI Taxonomy" id="1889240"/>
    <lineage>
        <taxon>Bacteria</taxon>
        <taxon>Thermotogati</taxon>
        <taxon>Deinococcota</taxon>
        <taxon>Deinococci</taxon>
        <taxon>Deinococcales</taxon>
        <taxon>Deinococcaceae</taxon>
        <taxon>Deinococcus</taxon>
    </lineage>
</organism>
<evidence type="ECO:0000313" key="3">
    <source>
        <dbReference type="EMBL" id="UWX65090.1"/>
    </source>
</evidence>
<dbReference type="SUPFAM" id="SSF89372">
    <property type="entry name" value="Fucose-specific lectin"/>
    <property type="match status" value="2"/>
</dbReference>